<sequence length="468" mass="51965">MGQKHVTLRERPSKHPFTAALDAAVDRYHDALTAYVDRGGEDHLALLDRMVARGAVFAGRPLCTFLRPNFVLRAQHNLLLGALRHFRSAVIKAKDKVLADPALLELVGLTDGERRLFSYNPAFESVGVVTRLDAILSGPELSFVELNAEGAFGSSYADRLTELFEAFQPMREFARVSPVTPVYAGNSLVGSILDAWHEFGGTHVPKVAVVDWQEVATRTEFDMICERFRLHGIPARFVDPRELEYRDGKLSAKGEEIDLVYRRVLTSELLGREDEVRPLIEAYKARVVCVVNSFRAKLLDKKVLFALLFDPRVTALYTKDEAAAVRKVIPWTRRVEEMKTEGPDGAEIDLVPWARDNRARLVLKPNDEVGGRGVVIGANVESSVWERALKLALVDPSVLQLRVPLPTSMFPEVGAAGELYFSRRHIELDPILFRGELGGMLGRLSATNMCNVHAGAGTVPTFIIEGDS</sequence>
<dbReference type="AlphaFoldDB" id="A0A6N7PEV4"/>
<dbReference type="OrthoDB" id="9771802at2"/>
<organism evidence="1 2">
    <name type="scientific">Polyangium spumosum</name>
    <dbReference type="NCBI Taxonomy" id="889282"/>
    <lineage>
        <taxon>Bacteria</taxon>
        <taxon>Pseudomonadati</taxon>
        <taxon>Myxococcota</taxon>
        <taxon>Polyangia</taxon>
        <taxon>Polyangiales</taxon>
        <taxon>Polyangiaceae</taxon>
        <taxon>Polyangium</taxon>
    </lineage>
</organism>
<comment type="caution">
    <text evidence="1">The sequence shown here is derived from an EMBL/GenBank/DDBJ whole genome shotgun (WGS) entry which is preliminary data.</text>
</comment>
<evidence type="ECO:0000313" key="2">
    <source>
        <dbReference type="Proteomes" id="UP000440224"/>
    </source>
</evidence>
<dbReference type="RefSeq" id="WP_153817505.1">
    <property type="nucleotide sequence ID" value="NZ_WJIE01000001.1"/>
</dbReference>
<dbReference type="Proteomes" id="UP000440224">
    <property type="component" value="Unassembled WGS sequence"/>
</dbReference>
<dbReference type="SUPFAM" id="SSF56059">
    <property type="entry name" value="Glutathione synthetase ATP-binding domain-like"/>
    <property type="match status" value="1"/>
</dbReference>
<evidence type="ECO:0000313" key="1">
    <source>
        <dbReference type="EMBL" id="MRG90612.1"/>
    </source>
</evidence>
<keyword evidence="2" id="KW-1185">Reference proteome</keyword>
<dbReference type="EMBL" id="WJIE01000001">
    <property type="protein sequence ID" value="MRG90612.1"/>
    <property type="molecule type" value="Genomic_DNA"/>
</dbReference>
<accession>A0A6N7PEV4</accession>
<protein>
    <recommendedName>
        <fullName evidence="3">Circularly permuted type 2 ATP-grasp protein</fullName>
    </recommendedName>
</protein>
<gene>
    <name evidence="1" type="ORF">GF068_01530</name>
</gene>
<evidence type="ECO:0008006" key="3">
    <source>
        <dbReference type="Google" id="ProtNLM"/>
    </source>
</evidence>
<name>A0A6N7PEV4_9BACT</name>
<proteinExistence type="predicted"/>
<reference evidence="1 2" key="1">
    <citation type="submission" date="2019-10" db="EMBL/GenBank/DDBJ databases">
        <title>A soil myxobacterium in the family Polyangiaceae.</title>
        <authorList>
            <person name="Li Y."/>
            <person name="Wang J."/>
        </authorList>
    </citation>
    <scope>NUCLEOTIDE SEQUENCE [LARGE SCALE GENOMIC DNA]</scope>
    <source>
        <strain evidence="1 2">DSM 14734</strain>
    </source>
</reference>